<dbReference type="InterPro" id="IPR007172">
    <property type="entry name" value="DUF374"/>
</dbReference>
<reference evidence="2 3" key="1">
    <citation type="submission" date="2024-02" db="EMBL/GenBank/DDBJ databases">
        <title>Rubritalea halochordaticola NBRC 107102.</title>
        <authorList>
            <person name="Ichikawa N."/>
            <person name="Katano-Makiyama Y."/>
            <person name="Hidaka K."/>
        </authorList>
    </citation>
    <scope>NUCLEOTIDE SEQUENCE [LARGE SCALE GENOMIC DNA]</scope>
    <source>
        <strain evidence="2 3">NBRC 107102</strain>
    </source>
</reference>
<sequence length="231" mass="25410">MGRDGKCVGSKMGKSTEIRGGTKAKVIGRVIGGVIWLVGITLRMRFVDRTGAGKTQGTPDEVPPMLYSLWHNRVFIMPFFKRKFLRKRRVTVLTSASKDGTILETAVGMFGMGAVRGSSSRRAVAALVAMKKALKAGSDVCVTPDGPRGPVYKIQAGIVKLAQTTGAPLCIVRVHYSKYWSLKSWDRFMIPKPFSKVEIIFEEPYFVGDDLDEAGFEAEREKLEQAMSLSA</sequence>
<feature type="domain" description="DUF374" evidence="1">
    <location>
        <begin position="85"/>
        <end position="150"/>
    </location>
</feature>
<organism evidence="2 3">
    <name type="scientific">Rubritalea halochordaticola</name>
    <dbReference type="NCBI Taxonomy" id="714537"/>
    <lineage>
        <taxon>Bacteria</taxon>
        <taxon>Pseudomonadati</taxon>
        <taxon>Verrucomicrobiota</taxon>
        <taxon>Verrucomicrobiia</taxon>
        <taxon>Verrucomicrobiales</taxon>
        <taxon>Rubritaleaceae</taxon>
        <taxon>Rubritalea</taxon>
    </lineage>
</organism>
<dbReference type="Pfam" id="PF04028">
    <property type="entry name" value="DUF374"/>
    <property type="match status" value="1"/>
</dbReference>
<keyword evidence="3" id="KW-1185">Reference proteome</keyword>
<comment type="caution">
    <text evidence="2">The sequence shown here is derived from an EMBL/GenBank/DDBJ whole genome shotgun (WGS) entry which is preliminary data.</text>
</comment>
<proteinExistence type="predicted"/>
<evidence type="ECO:0000259" key="1">
    <source>
        <dbReference type="Pfam" id="PF04028"/>
    </source>
</evidence>
<protein>
    <recommendedName>
        <fullName evidence="1">DUF374 domain-containing protein</fullName>
    </recommendedName>
</protein>
<name>A0ABP9V0H3_9BACT</name>
<dbReference type="EMBL" id="BAABRL010000002">
    <property type="protein sequence ID" value="GAA5494807.1"/>
    <property type="molecule type" value="Genomic_DNA"/>
</dbReference>
<accession>A0ABP9V0H3</accession>
<dbReference type="SUPFAM" id="SSF69593">
    <property type="entry name" value="Glycerol-3-phosphate (1)-acyltransferase"/>
    <property type="match status" value="1"/>
</dbReference>
<evidence type="ECO:0000313" key="2">
    <source>
        <dbReference type="EMBL" id="GAA5494807.1"/>
    </source>
</evidence>
<dbReference type="Proteomes" id="UP001424741">
    <property type="component" value="Unassembled WGS sequence"/>
</dbReference>
<evidence type="ECO:0000313" key="3">
    <source>
        <dbReference type="Proteomes" id="UP001424741"/>
    </source>
</evidence>
<dbReference type="CDD" id="cd07983">
    <property type="entry name" value="LPLAT_DUF374-like"/>
    <property type="match status" value="1"/>
</dbReference>
<gene>
    <name evidence="2" type="ORF">Rhal01_00971</name>
</gene>